<gene>
    <name evidence="3" type="ORF">A3B30_00085</name>
</gene>
<dbReference type="InterPro" id="IPR050190">
    <property type="entry name" value="UPF0213_domain"/>
</dbReference>
<dbReference type="PANTHER" id="PTHR34477">
    <property type="entry name" value="UPF0213 PROTEIN YHBQ"/>
    <property type="match status" value="1"/>
</dbReference>
<dbReference type="Proteomes" id="UP000178248">
    <property type="component" value="Unassembled WGS sequence"/>
</dbReference>
<comment type="caution">
    <text evidence="3">The sequence shown here is derived from an EMBL/GenBank/DDBJ whole genome shotgun (WGS) entry which is preliminary data.</text>
</comment>
<accession>A0A1G2BPA8</accession>
<comment type="similarity">
    <text evidence="1">Belongs to the UPF0213 family.</text>
</comment>
<protein>
    <recommendedName>
        <fullName evidence="2">GIY-YIG domain-containing protein</fullName>
    </recommendedName>
</protein>
<dbReference type="InterPro" id="IPR035901">
    <property type="entry name" value="GIY-YIG_endonuc_sf"/>
</dbReference>
<dbReference type="PANTHER" id="PTHR34477:SF5">
    <property type="entry name" value="BSL5627 PROTEIN"/>
    <property type="match status" value="1"/>
</dbReference>
<feature type="domain" description="GIY-YIG" evidence="2">
    <location>
        <begin position="1"/>
        <end position="71"/>
    </location>
</feature>
<dbReference type="EMBL" id="MHKM01000041">
    <property type="protein sequence ID" value="OGY90606.1"/>
    <property type="molecule type" value="Genomic_DNA"/>
</dbReference>
<evidence type="ECO:0000313" key="3">
    <source>
        <dbReference type="EMBL" id="OGY90606.1"/>
    </source>
</evidence>
<dbReference type="Pfam" id="PF01541">
    <property type="entry name" value="GIY-YIG"/>
    <property type="match status" value="1"/>
</dbReference>
<name>A0A1G2BPA8_9BACT</name>
<evidence type="ECO:0000256" key="1">
    <source>
        <dbReference type="ARBA" id="ARBA00007435"/>
    </source>
</evidence>
<dbReference type="PROSITE" id="PS50164">
    <property type="entry name" value="GIY_YIG"/>
    <property type="match status" value="1"/>
</dbReference>
<dbReference type="Gene3D" id="3.40.1440.10">
    <property type="entry name" value="GIY-YIG endonuclease"/>
    <property type="match status" value="1"/>
</dbReference>
<evidence type="ECO:0000259" key="2">
    <source>
        <dbReference type="PROSITE" id="PS50164"/>
    </source>
</evidence>
<proteinExistence type="inferred from homology"/>
<evidence type="ECO:0000313" key="4">
    <source>
        <dbReference type="Proteomes" id="UP000178248"/>
    </source>
</evidence>
<organism evidence="3 4">
    <name type="scientific">Candidatus Komeilibacteria bacterium RIFCSPLOWO2_01_FULL_52_15</name>
    <dbReference type="NCBI Taxonomy" id="1798551"/>
    <lineage>
        <taxon>Bacteria</taxon>
        <taxon>Candidatus Komeiliibacteriota</taxon>
    </lineage>
</organism>
<dbReference type="CDD" id="cd10448">
    <property type="entry name" value="GIY-YIG_unchar_3"/>
    <property type="match status" value="1"/>
</dbReference>
<dbReference type="InterPro" id="IPR000305">
    <property type="entry name" value="GIY-YIG_endonuc"/>
</dbReference>
<sequence length="87" mass="9906">MTNLPSKSVIYTGITNNLVKRIEEHKTSIGSRFTAKYNASSLVYYEEYQDPESAITREKQIKAGSRKAKIKLIESVNPNWKDLGNEL</sequence>
<dbReference type="AlphaFoldDB" id="A0A1G2BPA8"/>
<reference evidence="3 4" key="1">
    <citation type="journal article" date="2016" name="Nat. Commun.">
        <title>Thousands of microbial genomes shed light on interconnected biogeochemical processes in an aquifer system.</title>
        <authorList>
            <person name="Anantharaman K."/>
            <person name="Brown C.T."/>
            <person name="Hug L.A."/>
            <person name="Sharon I."/>
            <person name="Castelle C.J."/>
            <person name="Probst A.J."/>
            <person name="Thomas B.C."/>
            <person name="Singh A."/>
            <person name="Wilkins M.J."/>
            <person name="Karaoz U."/>
            <person name="Brodie E.L."/>
            <person name="Williams K.H."/>
            <person name="Hubbard S.S."/>
            <person name="Banfield J.F."/>
        </authorList>
    </citation>
    <scope>NUCLEOTIDE SEQUENCE [LARGE SCALE GENOMIC DNA]</scope>
</reference>
<dbReference type="SUPFAM" id="SSF82771">
    <property type="entry name" value="GIY-YIG endonuclease"/>
    <property type="match status" value="1"/>
</dbReference>